<name>A0A2H3D779_ARMGA</name>
<evidence type="ECO:0000313" key="2">
    <source>
        <dbReference type="Proteomes" id="UP000217790"/>
    </source>
</evidence>
<protein>
    <submittedName>
        <fullName evidence="1">Uncharacterized protein</fullName>
    </submittedName>
</protein>
<reference evidence="2" key="1">
    <citation type="journal article" date="2017" name="Nat. Ecol. Evol.">
        <title>Genome expansion and lineage-specific genetic innovations in the forest pathogenic fungi Armillaria.</title>
        <authorList>
            <person name="Sipos G."/>
            <person name="Prasanna A.N."/>
            <person name="Walter M.C."/>
            <person name="O'Connor E."/>
            <person name="Balint B."/>
            <person name="Krizsan K."/>
            <person name="Kiss B."/>
            <person name="Hess J."/>
            <person name="Varga T."/>
            <person name="Slot J."/>
            <person name="Riley R."/>
            <person name="Boka B."/>
            <person name="Rigling D."/>
            <person name="Barry K."/>
            <person name="Lee J."/>
            <person name="Mihaltcheva S."/>
            <person name="LaButti K."/>
            <person name="Lipzen A."/>
            <person name="Waldron R."/>
            <person name="Moloney N.M."/>
            <person name="Sperisen C."/>
            <person name="Kredics L."/>
            <person name="Vagvoelgyi C."/>
            <person name="Patrignani A."/>
            <person name="Fitzpatrick D."/>
            <person name="Nagy I."/>
            <person name="Doyle S."/>
            <person name="Anderson J.B."/>
            <person name="Grigoriev I.V."/>
            <person name="Gueldener U."/>
            <person name="Muensterkoetter M."/>
            <person name="Nagy L.G."/>
        </authorList>
    </citation>
    <scope>NUCLEOTIDE SEQUENCE [LARGE SCALE GENOMIC DNA]</scope>
    <source>
        <strain evidence="2">Ar21-2</strain>
    </source>
</reference>
<dbReference type="InParanoid" id="A0A2H3D779"/>
<gene>
    <name evidence="1" type="ORF">ARMGADRAFT_1064345</name>
</gene>
<organism evidence="1 2">
    <name type="scientific">Armillaria gallica</name>
    <name type="common">Bulbous honey fungus</name>
    <name type="synonym">Armillaria bulbosa</name>
    <dbReference type="NCBI Taxonomy" id="47427"/>
    <lineage>
        <taxon>Eukaryota</taxon>
        <taxon>Fungi</taxon>
        <taxon>Dikarya</taxon>
        <taxon>Basidiomycota</taxon>
        <taxon>Agaricomycotina</taxon>
        <taxon>Agaricomycetes</taxon>
        <taxon>Agaricomycetidae</taxon>
        <taxon>Agaricales</taxon>
        <taxon>Marasmiineae</taxon>
        <taxon>Physalacriaceae</taxon>
        <taxon>Armillaria</taxon>
    </lineage>
</organism>
<keyword evidence="2" id="KW-1185">Reference proteome</keyword>
<evidence type="ECO:0000313" key="1">
    <source>
        <dbReference type="EMBL" id="PBK91091.1"/>
    </source>
</evidence>
<dbReference type="Proteomes" id="UP000217790">
    <property type="component" value="Unassembled WGS sequence"/>
</dbReference>
<dbReference type="AlphaFoldDB" id="A0A2H3D779"/>
<sequence>MRIYLHICVFIVATGTRTLNRILSSLIAQSMTGQCRTLSKRLQHIWTGSYGLAEQNRGQLRLLIYSSRIQNRINLRLSSLGYLPRQCFYGTRSIDQLLLLLFCLEARNYCRAETELCTSISPFPMTTRLTKGKA</sequence>
<proteinExistence type="predicted"/>
<dbReference type="EMBL" id="KZ293663">
    <property type="protein sequence ID" value="PBK91091.1"/>
    <property type="molecule type" value="Genomic_DNA"/>
</dbReference>
<accession>A0A2H3D779</accession>